<comment type="caution">
    <text evidence="1">The sequence shown here is derived from an EMBL/GenBank/DDBJ whole genome shotgun (WGS) entry which is preliminary data.</text>
</comment>
<dbReference type="AlphaFoldDB" id="M6FJY0"/>
<protein>
    <submittedName>
        <fullName evidence="1">Uncharacterized protein</fullName>
    </submittedName>
</protein>
<organism evidence="1 2">
    <name type="scientific">Leptospira weilii str. 2006001855</name>
    <dbReference type="NCBI Taxonomy" id="996804"/>
    <lineage>
        <taxon>Bacteria</taxon>
        <taxon>Pseudomonadati</taxon>
        <taxon>Spirochaetota</taxon>
        <taxon>Spirochaetia</taxon>
        <taxon>Leptospirales</taxon>
        <taxon>Leptospiraceae</taxon>
        <taxon>Leptospira</taxon>
    </lineage>
</organism>
<reference evidence="1 2" key="1">
    <citation type="submission" date="2013-01" db="EMBL/GenBank/DDBJ databases">
        <authorList>
            <person name="Harkins D.M."/>
            <person name="Durkin A.S."/>
            <person name="Brinkac L.M."/>
            <person name="Haft D.H."/>
            <person name="Selengut J.D."/>
            <person name="Sanka R."/>
            <person name="DePew J."/>
            <person name="Purushe J."/>
            <person name="Hospenthal D.R."/>
            <person name="Murray C.K."/>
            <person name="Pimentel G."/>
            <person name="Wasfy M."/>
            <person name="Vinetz J.M."/>
            <person name="Sutton G.G."/>
            <person name="Nierman W.C."/>
            <person name="Fouts D.E."/>
        </authorList>
    </citation>
    <scope>NUCLEOTIDE SEQUENCE [LARGE SCALE GENOMIC DNA]</scope>
    <source>
        <strain evidence="1 2">2006001855</strain>
    </source>
</reference>
<evidence type="ECO:0000313" key="2">
    <source>
        <dbReference type="Proteomes" id="UP000012101"/>
    </source>
</evidence>
<proteinExistence type="predicted"/>
<dbReference type="EMBL" id="AFJM02000037">
    <property type="protein sequence ID" value="EMM72725.1"/>
    <property type="molecule type" value="Genomic_DNA"/>
</dbReference>
<name>M6FJY0_9LEPT</name>
<sequence length="69" mass="7992">MYFSQRQNNDLNKTAHIFVAQGGMKVSQLIDNLLLHLSESPKTIRSYRDRCNCSYVLGPALIWRPQPEQ</sequence>
<gene>
    <name evidence="1" type="ORF">LEP1GSC038_1954</name>
</gene>
<accession>M6FJY0</accession>
<evidence type="ECO:0000313" key="1">
    <source>
        <dbReference type="EMBL" id="EMM72725.1"/>
    </source>
</evidence>
<dbReference type="Proteomes" id="UP000012101">
    <property type="component" value="Unassembled WGS sequence"/>
</dbReference>